<dbReference type="EMBL" id="JBHSAY010000006">
    <property type="protein sequence ID" value="MFC4131578.1"/>
    <property type="molecule type" value="Genomic_DNA"/>
</dbReference>
<comment type="caution">
    <text evidence="3">The sequence shown here is derived from an EMBL/GenBank/DDBJ whole genome shotgun (WGS) entry which is preliminary data.</text>
</comment>
<dbReference type="RefSeq" id="WP_253755239.1">
    <property type="nucleotide sequence ID" value="NZ_JAMZDZ010000001.1"/>
</dbReference>
<feature type="region of interest" description="Disordered" evidence="1">
    <location>
        <begin position="96"/>
        <end position="129"/>
    </location>
</feature>
<accession>A0ABV8LLY2</accession>
<evidence type="ECO:0000256" key="1">
    <source>
        <dbReference type="SAM" id="MobiDB-lite"/>
    </source>
</evidence>
<name>A0ABV8LLY2_9ACTN</name>
<evidence type="ECO:0000313" key="3">
    <source>
        <dbReference type="EMBL" id="MFC4131578.1"/>
    </source>
</evidence>
<sequence>MGSQAKRHIGRAQPKLRPTKPPGRREPLGTRALPVAPQPPPVFVDVSGRRRRVLHVAALLVVLATVAGAIVLLIGVYARPVDPAPLEVCPAAPTHPAARTNPAAASNPTVSVKRAGATVPVGGGSCERR</sequence>
<keyword evidence="2" id="KW-0472">Membrane</keyword>
<keyword evidence="4" id="KW-1185">Reference proteome</keyword>
<evidence type="ECO:0000313" key="4">
    <source>
        <dbReference type="Proteomes" id="UP001595816"/>
    </source>
</evidence>
<organism evidence="3 4">
    <name type="scientific">Hamadaea flava</name>
    <dbReference type="NCBI Taxonomy" id="1742688"/>
    <lineage>
        <taxon>Bacteria</taxon>
        <taxon>Bacillati</taxon>
        <taxon>Actinomycetota</taxon>
        <taxon>Actinomycetes</taxon>
        <taxon>Micromonosporales</taxon>
        <taxon>Micromonosporaceae</taxon>
        <taxon>Hamadaea</taxon>
    </lineage>
</organism>
<keyword evidence="2" id="KW-1133">Transmembrane helix</keyword>
<evidence type="ECO:0000256" key="2">
    <source>
        <dbReference type="SAM" id="Phobius"/>
    </source>
</evidence>
<proteinExistence type="predicted"/>
<feature type="region of interest" description="Disordered" evidence="1">
    <location>
        <begin position="1"/>
        <end position="41"/>
    </location>
</feature>
<gene>
    <name evidence="3" type="ORF">ACFOZ4_13285</name>
</gene>
<reference evidence="4" key="1">
    <citation type="journal article" date="2019" name="Int. J. Syst. Evol. Microbiol.">
        <title>The Global Catalogue of Microorganisms (GCM) 10K type strain sequencing project: providing services to taxonomists for standard genome sequencing and annotation.</title>
        <authorList>
            <consortium name="The Broad Institute Genomics Platform"/>
            <consortium name="The Broad Institute Genome Sequencing Center for Infectious Disease"/>
            <person name="Wu L."/>
            <person name="Ma J."/>
        </authorList>
    </citation>
    <scope>NUCLEOTIDE SEQUENCE [LARGE SCALE GENOMIC DNA]</scope>
    <source>
        <strain evidence="4">CGMCC 4.7289</strain>
    </source>
</reference>
<feature type="compositionally biased region" description="Basic residues" evidence="1">
    <location>
        <begin position="1"/>
        <end position="10"/>
    </location>
</feature>
<feature type="transmembrane region" description="Helical" evidence="2">
    <location>
        <begin position="56"/>
        <end position="78"/>
    </location>
</feature>
<protein>
    <submittedName>
        <fullName evidence="3">Uncharacterized protein</fullName>
    </submittedName>
</protein>
<dbReference type="Proteomes" id="UP001595816">
    <property type="component" value="Unassembled WGS sequence"/>
</dbReference>
<keyword evidence="2" id="KW-0812">Transmembrane</keyword>